<keyword evidence="3" id="KW-1185">Reference proteome</keyword>
<sequence length="370" mass="40586">MKCTLTPTSGSTGAGNQAVFTGPSELNINPHSTAMYKLVNTVQSSSSTPSTSADKFSFRIEVDTVARVEQKRKTVVPMANPGHIKYRVNPVAAFNSVSPTKLKSDSKISNQQPTPALSSYPSAQAHSNEYELTIPSTHAGVEEGTLMSITNEEEVNLSTQVRKPITLDLRLFNPSETESIAFAVKMRGMGLTDPPSFHLDSLVEDVYTLIYTPVFPTLILEGVENEEDKQEIESVHQTVDSHMTIARVDALNILGLQNKIVVQPSQTVNFICKLSPSQIDVEEATMIKITSRDGGEWKWNVTGKGLAPTLLPPSPLKRSIAPSLTSIRHKFGEPQAVPPAFLRSPDEIHKSDKTKWRTDRKRGGQDNYSS</sequence>
<gene>
    <name evidence="2" type="ORF">BLNAU_16958</name>
</gene>
<comment type="caution">
    <text evidence="2">The sequence shown here is derived from an EMBL/GenBank/DDBJ whole genome shotgun (WGS) entry which is preliminary data.</text>
</comment>
<feature type="compositionally biased region" description="Basic and acidic residues" evidence="1">
    <location>
        <begin position="344"/>
        <end position="364"/>
    </location>
</feature>
<organism evidence="2 3">
    <name type="scientific">Blattamonas nauphoetae</name>
    <dbReference type="NCBI Taxonomy" id="2049346"/>
    <lineage>
        <taxon>Eukaryota</taxon>
        <taxon>Metamonada</taxon>
        <taxon>Preaxostyla</taxon>
        <taxon>Oxymonadida</taxon>
        <taxon>Blattamonas</taxon>
    </lineage>
</organism>
<accession>A0ABQ9XCY4</accession>
<name>A0ABQ9XCY4_9EUKA</name>
<evidence type="ECO:0000313" key="2">
    <source>
        <dbReference type="EMBL" id="KAK2948085.1"/>
    </source>
</evidence>
<feature type="region of interest" description="Disordered" evidence="1">
    <location>
        <begin position="1"/>
        <end position="23"/>
    </location>
</feature>
<feature type="region of interest" description="Disordered" evidence="1">
    <location>
        <begin position="332"/>
        <end position="370"/>
    </location>
</feature>
<dbReference type="Proteomes" id="UP001281761">
    <property type="component" value="Unassembled WGS sequence"/>
</dbReference>
<proteinExistence type="predicted"/>
<dbReference type="EMBL" id="JARBJD010000184">
    <property type="protein sequence ID" value="KAK2948085.1"/>
    <property type="molecule type" value="Genomic_DNA"/>
</dbReference>
<feature type="region of interest" description="Disordered" evidence="1">
    <location>
        <begin position="101"/>
        <end position="124"/>
    </location>
</feature>
<dbReference type="PANTHER" id="PTHR45912:SF3">
    <property type="entry name" value="CILIA- AND FLAGELLA-ASSOCIATED PROTEIN 47"/>
    <property type="match status" value="1"/>
</dbReference>
<reference evidence="2 3" key="1">
    <citation type="journal article" date="2022" name="bioRxiv">
        <title>Genomics of Preaxostyla Flagellates Illuminates Evolutionary Transitions and the Path Towards Mitochondrial Loss.</title>
        <authorList>
            <person name="Novak L.V.F."/>
            <person name="Treitli S.C."/>
            <person name="Pyrih J."/>
            <person name="Halakuc P."/>
            <person name="Pipaliya S.V."/>
            <person name="Vacek V."/>
            <person name="Brzon O."/>
            <person name="Soukal P."/>
            <person name="Eme L."/>
            <person name="Dacks J.B."/>
            <person name="Karnkowska A."/>
            <person name="Elias M."/>
            <person name="Hampl V."/>
        </authorList>
    </citation>
    <scope>NUCLEOTIDE SEQUENCE [LARGE SCALE GENOMIC DNA]</scope>
    <source>
        <strain evidence="2">NAU3</strain>
        <tissue evidence="2">Gut</tissue>
    </source>
</reference>
<protein>
    <submittedName>
        <fullName evidence="2">Uncharacterized protein</fullName>
    </submittedName>
</protein>
<evidence type="ECO:0000313" key="3">
    <source>
        <dbReference type="Proteomes" id="UP001281761"/>
    </source>
</evidence>
<dbReference type="PANTHER" id="PTHR45912">
    <property type="entry name" value="CILIA- AND FLAGELLA-ASSOCIATED PROTEIN 47"/>
    <property type="match status" value="1"/>
</dbReference>
<evidence type="ECO:0000256" key="1">
    <source>
        <dbReference type="SAM" id="MobiDB-lite"/>
    </source>
</evidence>